<dbReference type="Proteomes" id="UP000030748">
    <property type="component" value="Unassembled WGS sequence"/>
</dbReference>
<dbReference type="PANTHER" id="PTHR38926">
    <property type="entry name" value="F-BOX DOMAIN CONTAINING PROTEIN, EXPRESSED"/>
    <property type="match status" value="1"/>
</dbReference>
<dbReference type="AlphaFoldDB" id="A0A022QTU6"/>
<dbReference type="STRING" id="4155.A0A022QTU6"/>
<dbReference type="OrthoDB" id="550575at2759"/>
<dbReference type="Gene3D" id="3.80.10.10">
    <property type="entry name" value="Ribonuclease Inhibitor"/>
    <property type="match status" value="1"/>
</dbReference>
<dbReference type="InterPro" id="IPR032675">
    <property type="entry name" value="LRR_dom_sf"/>
</dbReference>
<dbReference type="PANTHER" id="PTHR38926:SF80">
    <property type="entry name" value="F-BOX DOMAIN, LEUCINE-RICH REPEAT DOMAIN SUPERFAMILY"/>
    <property type="match status" value="1"/>
</dbReference>
<dbReference type="FunFam" id="1.20.1280.50:FF:000022">
    <property type="entry name" value="F-box protein FBW2"/>
    <property type="match status" value="1"/>
</dbReference>
<protein>
    <recommendedName>
        <fullName evidence="3">F-box domain-containing protein</fullName>
    </recommendedName>
</protein>
<proteinExistence type="predicted"/>
<dbReference type="OMA" id="NIDREPH"/>
<dbReference type="eggNOG" id="KOG1947">
    <property type="taxonomic scope" value="Eukaryota"/>
</dbReference>
<dbReference type="SUPFAM" id="SSF52047">
    <property type="entry name" value="RNI-like"/>
    <property type="match status" value="1"/>
</dbReference>
<organism evidence="1 2">
    <name type="scientific">Erythranthe guttata</name>
    <name type="common">Yellow monkey flower</name>
    <name type="synonym">Mimulus guttatus</name>
    <dbReference type="NCBI Taxonomy" id="4155"/>
    <lineage>
        <taxon>Eukaryota</taxon>
        <taxon>Viridiplantae</taxon>
        <taxon>Streptophyta</taxon>
        <taxon>Embryophyta</taxon>
        <taxon>Tracheophyta</taxon>
        <taxon>Spermatophyta</taxon>
        <taxon>Magnoliopsida</taxon>
        <taxon>eudicotyledons</taxon>
        <taxon>Gunneridae</taxon>
        <taxon>Pentapetalae</taxon>
        <taxon>asterids</taxon>
        <taxon>lamiids</taxon>
        <taxon>Lamiales</taxon>
        <taxon>Phrymaceae</taxon>
        <taxon>Erythranthe</taxon>
    </lineage>
</organism>
<accession>A0A022QTU6</accession>
<sequence>MEEGDDFRRWDELIPDALALIFKNLSLLEVLTVVPRVCKSWGRAIMGPYCWQEIDIDEWSRTSKPEIVDRMLQLLITRSCGSLRKLAVFGLANEQSIMFIANNAQSLRTLRVPRCELNDSITGKSISMLPNLTFLDLSYCVNIGAETLKAIGQSCKFLASLRRIMHPLEVIEKLSQDDEALAIASTMPRLKHLEIAYLLVETSSIVEIIKNCKNLELLDVRGCWNVDLDDKFVKGYPKLRVVGPVVVDCYDVMNVWDNGSEYSGSSGYLAWDFVAGDVIIDDDDDVDEEEILDDDDFWGDEYENPIDDEVEVEMWFYDAANAVDAGYDWPQSP</sequence>
<evidence type="ECO:0000313" key="1">
    <source>
        <dbReference type="EMBL" id="EYU30994.1"/>
    </source>
</evidence>
<reference evidence="1 2" key="1">
    <citation type="journal article" date="2013" name="Proc. Natl. Acad. Sci. U.S.A.">
        <title>Fine-scale variation in meiotic recombination in Mimulus inferred from population shotgun sequencing.</title>
        <authorList>
            <person name="Hellsten U."/>
            <person name="Wright K.M."/>
            <person name="Jenkins J."/>
            <person name="Shu S."/>
            <person name="Yuan Y."/>
            <person name="Wessler S.R."/>
            <person name="Schmutz J."/>
            <person name="Willis J.H."/>
            <person name="Rokhsar D.S."/>
        </authorList>
    </citation>
    <scope>NUCLEOTIDE SEQUENCE [LARGE SCALE GENOMIC DNA]</scope>
    <source>
        <strain evidence="2">cv. DUN x IM62</strain>
    </source>
</reference>
<dbReference type="KEGG" id="egt:105965173"/>
<name>A0A022QTU6_ERYGU</name>
<evidence type="ECO:0008006" key="3">
    <source>
        <dbReference type="Google" id="ProtNLM"/>
    </source>
</evidence>
<evidence type="ECO:0000313" key="2">
    <source>
        <dbReference type="Proteomes" id="UP000030748"/>
    </source>
</evidence>
<gene>
    <name evidence="1" type="ORF">MIMGU_mgv1a009719mg</name>
</gene>
<dbReference type="EMBL" id="KI631018">
    <property type="protein sequence ID" value="EYU30995.1"/>
    <property type="molecule type" value="Genomic_DNA"/>
</dbReference>
<keyword evidence="2" id="KW-1185">Reference proteome</keyword>
<dbReference type="EMBL" id="KI631018">
    <property type="protein sequence ID" value="EYU30994.1"/>
    <property type="molecule type" value="Genomic_DNA"/>
</dbReference>